<organism evidence="1 2">
    <name type="scientific">Shiella aurantiaca</name>
    <dbReference type="NCBI Taxonomy" id="3058365"/>
    <lineage>
        <taxon>Bacteria</taxon>
        <taxon>Pseudomonadati</taxon>
        <taxon>Bacteroidota</taxon>
        <taxon>Cytophagia</taxon>
        <taxon>Cytophagales</taxon>
        <taxon>Shiellaceae</taxon>
        <taxon>Shiella</taxon>
    </lineage>
</organism>
<accession>A0ABT8F123</accession>
<sequence>MEADSLHLYDYPLDYEIEVVGDYYIDPNVNPTEGKWFYTAVPVTYSVPSEVETEILADLFLPESLQEENPEGNRQSAYNSFLDELEFEALRITGNLPEGVEENTRLQGLQAKTYPSGTVMVRNTDNEEMIPVVGVKVRTRRAFSFGKGFTNEDGEYRVDKAYRYDCHYTLIFENEAGFKVWNSMVDISEAQHYVGSHNQTGFDFNIDGNSRAWPFATVNNAAVRYLEHSSNLGIPQPPSGLRIAALNREGWSSAPMLRKTWGVLGFTTHSQLATFLLKANQLNLSTNVLAIITKFIQPDMIISASRTNGTEDVYGVVFHEMAHGSHFSKVGSSYWIKYINYIMTYGIGDNGPYGDGTGANAGYCGIGEQWGNYFSAVCMDREWPLGDGVGEYLFEIEDWYNPGFLLDVDNIADITTPEIYSCLSSTSFASLINCLKTKTNNDEQVDAAFTNYTDWPE</sequence>
<gene>
    <name evidence="1" type="ORF">QWY31_01465</name>
</gene>
<dbReference type="RefSeq" id="WP_320002672.1">
    <property type="nucleotide sequence ID" value="NZ_JAUHJS010000001.1"/>
</dbReference>
<keyword evidence="2" id="KW-1185">Reference proteome</keyword>
<proteinExistence type="predicted"/>
<comment type="caution">
    <text evidence="1">The sequence shown here is derived from an EMBL/GenBank/DDBJ whole genome shotgun (WGS) entry which is preliminary data.</text>
</comment>
<dbReference type="EMBL" id="JAUHJS010000001">
    <property type="protein sequence ID" value="MDN4164145.1"/>
    <property type="molecule type" value="Genomic_DNA"/>
</dbReference>
<protein>
    <submittedName>
        <fullName evidence="1">Uncharacterized protein</fullName>
    </submittedName>
</protein>
<reference evidence="1" key="1">
    <citation type="submission" date="2023-06" db="EMBL/GenBank/DDBJ databases">
        <title>Cytophagales bacterium Strain LB-30, isolated from soil.</title>
        <authorList>
            <person name="Liu B."/>
        </authorList>
    </citation>
    <scope>NUCLEOTIDE SEQUENCE</scope>
    <source>
        <strain evidence="1">LB-30</strain>
    </source>
</reference>
<evidence type="ECO:0000313" key="1">
    <source>
        <dbReference type="EMBL" id="MDN4164145.1"/>
    </source>
</evidence>
<evidence type="ECO:0000313" key="2">
    <source>
        <dbReference type="Proteomes" id="UP001168552"/>
    </source>
</evidence>
<name>A0ABT8F123_9BACT</name>
<dbReference type="Proteomes" id="UP001168552">
    <property type="component" value="Unassembled WGS sequence"/>
</dbReference>